<feature type="transmembrane region" description="Helical" evidence="1">
    <location>
        <begin position="52"/>
        <end position="70"/>
    </location>
</feature>
<feature type="transmembrane region" description="Helical" evidence="1">
    <location>
        <begin position="226"/>
        <end position="247"/>
    </location>
</feature>
<feature type="transmembrane region" description="Helical" evidence="1">
    <location>
        <begin position="135"/>
        <end position="156"/>
    </location>
</feature>
<protein>
    <submittedName>
        <fullName evidence="3">Uncharacterized protein DUF1206</fullName>
    </submittedName>
</protein>
<comment type="caution">
    <text evidence="3">The sequence shown here is derived from an EMBL/GenBank/DDBJ whole genome shotgun (WGS) entry which is preliminary data.</text>
</comment>
<feature type="domain" description="DUF1206" evidence="2">
    <location>
        <begin position="92"/>
        <end position="160"/>
    </location>
</feature>
<dbReference type="OrthoDB" id="5702018at2"/>
<feature type="transmembrane region" description="Helical" evidence="1">
    <location>
        <begin position="12"/>
        <end position="32"/>
    </location>
</feature>
<keyword evidence="1" id="KW-0812">Transmembrane</keyword>
<reference evidence="3 4" key="1">
    <citation type="submission" date="2018-07" db="EMBL/GenBank/DDBJ databases">
        <title>Genomic Encyclopedia of Type Strains, Phase IV (KMG-IV): sequencing the most valuable type-strain genomes for metagenomic binning, comparative biology and taxonomic classification.</title>
        <authorList>
            <person name="Goeker M."/>
        </authorList>
    </citation>
    <scope>NUCLEOTIDE SEQUENCE [LARGE SCALE GENOMIC DNA]</scope>
    <source>
        <strain evidence="3 4">DSM 14364</strain>
    </source>
</reference>
<organism evidence="3 4">
    <name type="scientific">Microvirga subterranea</name>
    <dbReference type="NCBI Taxonomy" id="186651"/>
    <lineage>
        <taxon>Bacteria</taxon>
        <taxon>Pseudomonadati</taxon>
        <taxon>Pseudomonadota</taxon>
        <taxon>Alphaproteobacteria</taxon>
        <taxon>Hyphomicrobiales</taxon>
        <taxon>Methylobacteriaceae</taxon>
        <taxon>Microvirga</taxon>
    </lineage>
</organism>
<evidence type="ECO:0000313" key="3">
    <source>
        <dbReference type="EMBL" id="RDI59604.1"/>
    </source>
</evidence>
<feature type="transmembrane region" description="Helical" evidence="1">
    <location>
        <begin position="185"/>
        <end position="206"/>
    </location>
</feature>
<accession>A0A370HRQ1</accession>
<keyword evidence="4" id="KW-1185">Reference proteome</keyword>
<proteinExistence type="predicted"/>
<dbReference type="EMBL" id="QQBB01000004">
    <property type="protein sequence ID" value="RDI59604.1"/>
    <property type="molecule type" value="Genomic_DNA"/>
</dbReference>
<keyword evidence="1" id="KW-0472">Membrane</keyword>
<evidence type="ECO:0000256" key="1">
    <source>
        <dbReference type="SAM" id="Phobius"/>
    </source>
</evidence>
<name>A0A370HRQ1_9HYPH</name>
<feature type="domain" description="DUF1206" evidence="2">
    <location>
        <begin position="7"/>
        <end position="74"/>
    </location>
</feature>
<dbReference type="Proteomes" id="UP000254925">
    <property type="component" value="Unassembled WGS sequence"/>
</dbReference>
<feature type="transmembrane region" description="Helical" evidence="1">
    <location>
        <begin position="90"/>
        <end position="111"/>
    </location>
</feature>
<evidence type="ECO:0000313" key="4">
    <source>
        <dbReference type="Proteomes" id="UP000254925"/>
    </source>
</evidence>
<dbReference type="AlphaFoldDB" id="A0A370HRQ1"/>
<evidence type="ECO:0000259" key="2">
    <source>
        <dbReference type="Pfam" id="PF06724"/>
    </source>
</evidence>
<dbReference type="InterPro" id="IPR009597">
    <property type="entry name" value="DUF1206"/>
</dbReference>
<sequence length="277" mass="28617">MEIMARLGYGARGIVYCLVGGLALLAAFGSGGQTGGSKSALQSLLSQPFGKVWLSAIALGLFGFAAWRIVEALTDADHRGTEWKALGVRAAHLVSGGIYASLALFAVNLALGSGGGGGEDQAAQSWTAWLLSQPFGQWLVGLIGAGIAATGIGFAWKGWKGDVMDHLALPSGTDGWVRPLGRLGYAARGVVFCLVGIFLILAALHSNSSEVRGLGGALQSVQAQPFGWLLLGIVAAGLFAFGVFGLVQARYRHLDAPDLNDARNAVADGMQALKPGR</sequence>
<feature type="domain" description="DUF1206" evidence="2">
    <location>
        <begin position="183"/>
        <end position="252"/>
    </location>
</feature>
<keyword evidence="1" id="KW-1133">Transmembrane helix</keyword>
<dbReference type="Pfam" id="PF06724">
    <property type="entry name" value="DUF1206"/>
    <property type="match status" value="3"/>
</dbReference>
<gene>
    <name evidence="3" type="ORF">DES45_104524</name>
</gene>
<dbReference type="RefSeq" id="WP_114770458.1">
    <property type="nucleotide sequence ID" value="NZ_QQBB01000004.1"/>
</dbReference>